<name>A0AAN8FCU8_9EURO</name>
<evidence type="ECO:0000313" key="12">
    <source>
        <dbReference type="EMBL" id="KAK5955961.1"/>
    </source>
</evidence>
<reference evidence="12 13" key="1">
    <citation type="submission" date="2022-12" db="EMBL/GenBank/DDBJ databases">
        <title>Genomic features and morphological characterization of a novel Knufia sp. strain isolated from spacecraft assembly facility.</title>
        <authorList>
            <person name="Teixeira M."/>
            <person name="Chander A.M."/>
            <person name="Stajich J.E."/>
            <person name="Venkateswaran K."/>
        </authorList>
    </citation>
    <scope>NUCLEOTIDE SEQUENCE [LARGE SCALE GENOMIC DNA]</scope>
    <source>
        <strain evidence="12 13">FJI-L2-BK-P2</strain>
    </source>
</reference>
<dbReference type="InterPro" id="IPR001764">
    <property type="entry name" value="Glyco_hydro_3_N"/>
</dbReference>
<keyword evidence="9" id="KW-0624">Polysaccharide degradation</keyword>
<comment type="similarity">
    <text evidence="2">Belongs to the glycosyl hydrolase 3 family.</text>
</comment>
<dbReference type="PANTHER" id="PTHR30620">
    <property type="entry name" value="PERIPLASMIC BETA-GLUCOSIDASE-RELATED"/>
    <property type="match status" value="1"/>
</dbReference>
<evidence type="ECO:0000256" key="5">
    <source>
        <dbReference type="ARBA" id="ARBA00022801"/>
    </source>
</evidence>
<evidence type="ECO:0000256" key="1">
    <source>
        <dbReference type="ARBA" id="ARBA00000448"/>
    </source>
</evidence>
<evidence type="ECO:0000259" key="11">
    <source>
        <dbReference type="Pfam" id="PF01915"/>
    </source>
</evidence>
<dbReference type="InterPro" id="IPR002772">
    <property type="entry name" value="Glyco_hydro_3_C"/>
</dbReference>
<keyword evidence="13" id="KW-1185">Reference proteome</keyword>
<dbReference type="Pfam" id="PF00933">
    <property type="entry name" value="Glyco_hydro_3"/>
    <property type="match status" value="1"/>
</dbReference>
<evidence type="ECO:0000256" key="8">
    <source>
        <dbReference type="ARBA" id="ARBA00023295"/>
    </source>
</evidence>
<evidence type="ECO:0000256" key="2">
    <source>
        <dbReference type="ARBA" id="ARBA00005336"/>
    </source>
</evidence>
<proteinExistence type="inferred from homology"/>
<dbReference type="GO" id="GO:0009251">
    <property type="term" value="P:glucan catabolic process"/>
    <property type="evidence" value="ECO:0007669"/>
    <property type="project" value="TreeGrafter"/>
</dbReference>
<dbReference type="GO" id="GO:0008422">
    <property type="term" value="F:beta-glucosidase activity"/>
    <property type="evidence" value="ECO:0007669"/>
    <property type="project" value="UniProtKB-EC"/>
</dbReference>
<keyword evidence="7" id="KW-0119">Carbohydrate metabolism</keyword>
<comment type="caution">
    <text evidence="12">The sequence shown here is derived from an EMBL/GenBank/DDBJ whole genome shotgun (WGS) entry which is preliminary data.</text>
</comment>
<dbReference type="Gene3D" id="3.40.50.1700">
    <property type="entry name" value="Glycoside hydrolase family 3 C-terminal domain"/>
    <property type="match status" value="1"/>
</dbReference>
<dbReference type="InterPro" id="IPR051915">
    <property type="entry name" value="Cellulose_Degrad_GH3"/>
</dbReference>
<sequence>MSSTSRPPADAPYRNASLSITERVANLLSQMTLLEKAGQLFHNMIPMGPNGSLSTSDNPLGLPSTDEYLNNKLMTHFNLIGGITDPKVAATWHNRLQEAARQTRLGIPVTVSTDPRNHFTDNVGTSFNAGCFSQWPETLGLAALRDAKLVQRFADIARQEYLAVGLRVALHPQIDLATEPRWARINATFGEDAELSGELGAAYIRGFQGTNGIVKDSVSCITKHFPGGGPEKDGEDSHFTYGKEQVYPGDNFDYHLIPFKKALEAGTSQVMPYYSQPIGLKIDGEKIEEVGFAFNKQIITNLLREKMGFNGIICTDWGLVTDANILGQNMPARAWGCEHLSPVERVAKILHAGCDQFGGESCPELVVEAVEKGLISEARIDESVRRLLEEKFKLGLFDDPFVDVEKAASIVGRQDFTREGEDAQQRAYTLLKNENDILPLHLDASAKIYTEGFDATLLTSRLPHITITNNPETADITLLRLKAPYTSRTGGFESFFHAGSLEYTPDEKARQAKIYKSTPTIVDLYLDRPACVPEVAEGASAVLCSYGASAEAFLDVLLGRAGPEGKLPFDLPRSMESVRGSREDVPFDTVDPVFRFGEGMRYKRG</sequence>
<dbReference type="PRINTS" id="PR00133">
    <property type="entry name" value="GLHYDRLASE3"/>
</dbReference>
<feature type="domain" description="Glycoside hydrolase family 3 C-terminal" evidence="11">
    <location>
        <begin position="501"/>
        <end position="602"/>
    </location>
</feature>
<dbReference type="InterPro" id="IPR017853">
    <property type="entry name" value="GH"/>
</dbReference>
<keyword evidence="6" id="KW-0325">Glycoprotein</keyword>
<dbReference type="Pfam" id="PF01915">
    <property type="entry name" value="Glyco_hydro_3_C"/>
    <property type="match status" value="1"/>
</dbReference>
<evidence type="ECO:0000313" key="13">
    <source>
        <dbReference type="Proteomes" id="UP001316803"/>
    </source>
</evidence>
<evidence type="ECO:0000256" key="7">
    <source>
        <dbReference type="ARBA" id="ARBA00023277"/>
    </source>
</evidence>
<evidence type="ECO:0000256" key="3">
    <source>
        <dbReference type="ARBA" id="ARBA00012744"/>
    </source>
</evidence>
<evidence type="ECO:0000259" key="10">
    <source>
        <dbReference type="Pfam" id="PF00933"/>
    </source>
</evidence>
<dbReference type="AlphaFoldDB" id="A0AAN8FCU8"/>
<dbReference type="EC" id="3.2.1.21" evidence="3"/>
<dbReference type="InterPro" id="IPR036881">
    <property type="entry name" value="Glyco_hydro_3_C_sf"/>
</dbReference>
<dbReference type="Proteomes" id="UP001316803">
    <property type="component" value="Unassembled WGS sequence"/>
</dbReference>
<protein>
    <recommendedName>
        <fullName evidence="3">beta-glucosidase</fullName>
        <ecNumber evidence="3">3.2.1.21</ecNumber>
    </recommendedName>
</protein>
<dbReference type="PANTHER" id="PTHR30620:SF16">
    <property type="entry name" value="LYSOSOMAL BETA GLUCOSIDASE"/>
    <property type="match status" value="1"/>
</dbReference>
<accession>A0AAN8FCU8</accession>
<dbReference type="SUPFAM" id="SSF52279">
    <property type="entry name" value="Beta-D-glucan exohydrolase, C-terminal domain"/>
    <property type="match status" value="1"/>
</dbReference>
<dbReference type="Gene3D" id="3.20.20.300">
    <property type="entry name" value="Glycoside hydrolase, family 3, N-terminal domain"/>
    <property type="match status" value="1"/>
</dbReference>
<keyword evidence="8" id="KW-0326">Glycosidase</keyword>
<dbReference type="SUPFAM" id="SSF51445">
    <property type="entry name" value="(Trans)glycosidases"/>
    <property type="match status" value="1"/>
</dbReference>
<feature type="domain" description="Glycoside hydrolase family 3 N-terminal" evidence="10">
    <location>
        <begin position="81"/>
        <end position="388"/>
    </location>
</feature>
<dbReference type="InterPro" id="IPR036962">
    <property type="entry name" value="Glyco_hydro_3_N_sf"/>
</dbReference>
<evidence type="ECO:0000256" key="9">
    <source>
        <dbReference type="ARBA" id="ARBA00023326"/>
    </source>
</evidence>
<dbReference type="EMBL" id="JAKLMC020000005">
    <property type="protein sequence ID" value="KAK5955961.1"/>
    <property type="molecule type" value="Genomic_DNA"/>
</dbReference>
<keyword evidence="5" id="KW-0378">Hydrolase</keyword>
<comment type="catalytic activity">
    <reaction evidence="1">
        <text>Hydrolysis of terminal, non-reducing beta-D-glucosyl residues with release of beta-D-glucose.</text>
        <dbReference type="EC" id="3.2.1.21"/>
    </reaction>
</comment>
<gene>
    <name evidence="12" type="ORF">OHC33_002534</name>
</gene>
<keyword evidence="4" id="KW-0732">Signal</keyword>
<organism evidence="12 13">
    <name type="scientific">Knufia fluminis</name>
    <dbReference type="NCBI Taxonomy" id="191047"/>
    <lineage>
        <taxon>Eukaryota</taxon>
        <taxon>Fungi</taxon>
        <taxon>Dikarya</taxon>
        <taxon>Ascomycota</taxon>
        <taxon>Pezizomycotina</taxon>
        <taxon>Eurotiomycetes</taxon>
        <taxon>Chaetothyriomycetidae</taxon>
        <taxon>Chaetothyriales</taxon>
        <taxon>Trichomeriaceae</taxon>
        <taxon>Knufia</taxon>
    </lineage>
</organism>
<evidence type="ECO:0000256" key="6">
    <source>
        <dbReference type="ARBA" id="ARBA00023180"/>
    </source>
</evidence>
<evidence type="ECO:0000256" key="4">
    <source>
        <dbReference type="ARBA" id="ARBA00022729"/>
    </source>
</evidence>